<evidence type="ECO:0000256" key="1">
    <source>
        <dbReference type="ARBA" id="ARBA00022679"/>
    </source>
</evidence>
<name>A0A814AL47_9BILA</name>
<dbReference type="Proteomes" id="UP000663889">
    <property type="component" value="Unassembled WGS sequence"/>
</dbReference>
<evidence type="ECO:0000313" key="3">
    <source>
        <dbReference type="EMBL" id="CAF0914965.1"/>
    </source>
</evidence>
<evidence type="ECO:0000313" key="2">
    <source>
        <dbReference type="EMBL" id="CAF0853567.1"/>
    </source>
</evidence>
<sequence length="478" mass="56433">MTSTFLIYPSVPAGNNCRIELAGLDLWRMARIDNVFVYPSEININCFNEALSRTLSLWPLIAGRSYIDENEYYFIEMCDNPIPVTLINNYDLIQWPFDSHVIIDFYKNSLSTYIDEVQVTKLFDNTQNEPLVRIKLTHIIQSNEWILGISWAHELGDAYSCLRFLNTLSRLYQQMEPIEPLPIFERRLWKSDKIDPSFLPLMKHFRDAKTFEEMWTKFMIDQEAYDQVNLCFSTEQLVKLRILAGEDNITIHDALMAYIILTLNTYCYDKNDQRHILRTNTSINFRGVSNSIASHSQIGNSIFMMLSDNFQDSYSLSNIAKTIRQSIIKSRDPKFLECWLATADDAMRKMIHNNRLADLGFVPNEIIINSNLRYDWANLVDFGYKDKCRFYTGWSGAFYLRIFHLNPIYNGHEWLPRDSNGAEVIFRIEKNLKENFLNVIKRDMNENFENKYNYILIHHFTLKLFSYSNTCFYLDKKY</sequence>
<proteinExistence type="predicted"/>
<organism evidence="3 4">
    <name type="scientific">Rotaria sordida</name>
    <dbReference type="NCBI Taxonomy" id="392033"/>
    <lineage>
        <taxon>Eukaryota</taxon>
        <taxon>Metazoa</taxon>
        <taxon>Spiralia</taxon>
        <taxon>Gnathifera</taxon>
        <taxon>Rotifera</taxon>
        <taxon>Eurotatoria</taxon>
        <taxon>Bdelloidea</taxon>
        <taxon>Philodinida</taxon>
        <taxon>Philodinidae</taxon>
        <taxon>Rotaria</taxon>
    </lineage>
</organism>
<dbReference type="SUPFAM" id="SSF52777">
    <property type="entry name" value="CoA-dependent acyltransferases"/>
    <property type="match status" value="1"/>
</dbReference>
<keyword evidence="1" id="KW-0808">Transferase</keyword>
<dbReference type="GO" id="GO:0044550">
    <property type="term" value="P:secondary metabolite biosynthetic process"/>
    <property type="evidence" value="ECO:0007669"/>
    <property type="project" value="TreeGrafter"/>
</dbReference>
<evidence type="ECO:0000313" key="4">
    <source>
        <dbReference type="Proteomes" id="UP000663889"/>
    </source>
</evidence>
<dbReference type="GO" id="GO:0016747">
    <property type="term" value="F:acyltransferase activity, transferring groups other than amino-acyl groups"/>
    <property type="evidence" value="ECO:0007669"/>
    <property type="project" value="TreeGrafter"/>
</dbReference>
<protein>
    <submittedName>
        <fullName evidence="3">Uncharacterized protein</fullName>
    </submittedName>
</protein>
<dbReference type="Gene3D" id="3.30.559.10">
    <property type="entry name" value="Chloramphenicol acetyltransferase-like domain"/>
    <property type="match status" value="2"/>
</dbReference>
<dbReference type="EMBL" id="CAJNOU010000206">
    <property type="protein sequence ID" value="CAF0914965.1"/>
    <property type="molecule type" value="Genomic_DNA"/>
</dbReference>
<dbReference type="Proteomes" id="UP000663882">
    <property type="component" value="Unassembled WGS sequence"/>
</dbReference>
<dbReference type="OrthoDB" id="1862401at2759"/>
<accession>A0A814AL47</accession>
<dbReference type="InterPro" id="IPR050317">
    <property type="entry name" value="Plant_Fungal_Acyltransferase"/>
</dbReference>
<dbReference type="EMBL" id="CAJNOO010000200">
    <property type="protein sequence ID" value="CAF0853567.1"/>
    <property type="molecule type" value="Genomic_DNA"/>
</dbReference>
<reference evidence="3" key="1">
    <citation type="submission" date="2021-02" db="EMBL/GenBank/DDBJ databases">
        <authorList>
            <person name="Nowell W R."/>
        </authorList>
    </citation>
    <scope>NUCLEOTIDE SEQUENCE</scope>
</reference>
<gene>
    <name evidence="2" type="ORF">RFH988_LOCUS6590</name>
    <name evidence="3" type="ORF">SEV965_LOCUS6341</name>
</gene>
<dbReference type="PANTHER" id="PTHR31642">
    <property type="entry name" value="TRICHOTHECENE 3-O-ACETYLTRANSFERASE"/>
    <property type="match status" value="1"/>
</dbReference>
<dbReference type="AlphaFoldDB" id="A0A814AL47"/>
<dbReference type="InterPro" id="IPR023213">
    <property type="entry name" value="CAT-like_dom_sf"/>
</dbReference>
<dbReference type="Pfam" id="PF02458">
    <property type="entry name" value="Transferase"/>
    <property type="match status" value="1"/>
</dbReference>
<comment type="caution">
    <text evidence="3">The sequence shown here is derived from an EMBL/GenBank/DDBJ whole genome shotgun (WGS) entry which is preliminary data.</text>
</comment>
<dbReference type="PANTHER" id="PTHR31642:SF310">
    <property type="entry name" value="FATTY ALCOHOL:CAFFEOYL-COA ACYLTRANSFERASE"/>
    <property type="match status" value="1"/>
</dbReference>